<keyword evidence="7" id="KW-1185">Reference proteome</keyword>
<dbReference type="InterPro" id="IPR003018">
    <property type="entry name" value="GAF"/>
</dbReference>
<keyword evidence="3" id="KW-0597">Phosphoprotein</keyword>
<dbReference type="EC" id="2.7.13.3" evidence="2"/>
<dbReference type="InterPro" id="IPR005467">
    <property type="entry name" value="His_kinase_dom"/>
</dbReference>
<reference evidence="6 7" key="1">
    <citation type="submission" date="2021-05" db="EMBL/GenBank/DDBJ databases">
        <title>Shewanella sp. JM162201.</title>
        <authorList>
            <person name="Xu S."/>
            <person name="Li A."/>
        </authorList>
    </citation>
    <scope>NUCLEOTIDE SEQUENCE [LARGE SCALE GENOMIC DNA]</scope>
    <source>
        <strain evidence="6 7">JM162201</strain>
    </source>
</reference>
<dbReference type="InterPro" id="IPR003661">
    <property type="entry name" value="HisK_dim/P_dom"/>
</dbReference>
<dbReference type="InterPro" id="IPR036890">
    <property type="entry name" value="HATPase_C_sf"/>
</dbReference>
<dbReference type="SMART" id="SM00065">
    <property type="entry name" value="GAF"/>
    <property type="match status" value="1"/>
</dbReference>
<evidence type="ECO:0000256" key="1">
    <source>
        <dbReference type="ARBA" id="ARBA00000085"/>
    </source>
</evidence>
<dbReference type="Gene3D" id="1.10.287.130">
    <property type="match status" value="1"/>
</dbReference>
<dbReference type="InterPro" id="IPR003594">
    <property type="entry name" value="HATPase_dom"/>
</dbReference>
<dbReference type="Gene3D" id="3.30.565.10">
    <property type="entry name" value="Histidine kinase-like ATPase, C-terminal domain"/>
    <property type="match status" value="1"/>
</dbReference>
<dbReference type="SMART" id="SM00387">
    <property type="entry name" value="HATPase_c"/>
    <property type="match status" value="1"/>
</dbReference>
<accession>A0ABS5V5R3</accession>
<dbReference type="Gene3D" id="3.30.450.40">
    <property type="match status" value="1"/>
</dbReference>
<dbReference type="Proteomes" id="UP001195903">
    <property type="component" value="Unassembled WGS sequence"/>
</dbReference>
<evidence type="ECO:0000259" key="5">
    <source>
        <dbReference type="PROSITE" id="PS50109"/>
    </source>
</evidence>
<dbReference type="Pfam" id="PF01590">
    <property type="entry name" value="GAF"/>
    <property type="match status" value="1"/>
</dbReference>
<dbReference type="SUPFAM" id="SSF47384">
    <property type="entry name" value="Homodimeric domain of signal transducing histidine kinase"/>
    <property type="match status" value="1"/>
</dbReference>
<dbReference type="InterPro" id="IPR036097">
    <property type="entry name" value="HisK_dim/P_sf"/>
</dbReference>
<keyword evidence="6" id="KW-0808">Transferase</keyword>
<evidence type="ECO:0000256" key="3">
    <source>
        <dbReference type="ARBA" id="ARBA00022553"/>
    </source>
</evidence>
<dbReference type="RefSeq" id="WP_214507991.1">
    <property type="nucleotide sequence ID" value="NZ_JAHEPS010000006.1"/>
</dbReference>
<name>A0ABS5V5R3_9GAMM</name>
<dbReference type="InterPro" id="IPR029016">
    <property type="entry name" value="GAF-like_dom_sf"/>
</dbReference>
<dbReference type="Pfam" id="PF02518">
    <property type="entry name" value="HATPase_c"/>
    <property type="match status" value="1"/>
</dbReference>
<evidence type="ECO:0000256" key="4">
    <source>
        <dbReference type="SAM" id="Coils"/>
    </source>
</evidence>
<dbReference type="GO" id="GO:0016301">
    <property type="term" value="F:kinase activity"/>
    <property type="evidence" value="ECO:0007669"/>
    <property type="project" value="UniProtKB-KW"/>
</dbReference>
<dbReference type="SUPFAM" id="SSF55781">
    <property type="entry name" value="GAF domain-like"/>
    <property type="match status" value="1"/>
</dbReference>
<gene>
    <name evidence="6" type="ORF">KJI95_14925</name>
</gene>
<comment type="catalytic activity">
    <reaction evidence="1">
        <text>ATP + protein L-histidine = ADP + protein N-phospho-L-histidine.</text>
        <dbReference type="EC" id="2.7.13.3"/>
    </reaction>
</comment>
<dbReference type="CDD" id="cd00082">
    <property type="entry name" value="HisKA"/>
    <property type="match status" value="1"/>
</dbReference>
<dbReference type="PROSITE" id="PS50109">
    <property type="entry name" value="HIS_KIN"/>
    <property type="match status" value="1"/>
</dbReference>
<evidence type="ECO:0000256" key="2">
    <source>
        <dbReference type="ARBA" id="ARBA00012438"/>
    </source>
</evidence>
<dbReference type="SUPFAM" id="SSF55874">
    <property type="entry name" value="ATPase domain of HSP90 chaperone/DNA topoisomerase II/histidine kinase"/>
    <property type="match status" value="1"/>
</dbReference>
<dbReference type="PANTHER" id="PTHR43065">
    <property type="entry name" value="SENSOR HISTIDINE KINASE"/>
    <property type="match status" value="1"/>
</dbReference>
<dbReference type="CDD" id="cd00075">
    <property type="entry name" value="HATPase"/>
    <property type="match status" value="1"/>
</dbReference>
<dbReference type="InterPro" id="IPR004358">
    <property type="entry name" value="Sig_transdc_His_kin-like_C"/>
</dbReference>
<organism evidence="6 7">
    <name type="scientific">Shewanella jiangmenensis</name>
    <dbReference type="NCBI Taxonomy" id="2837387"/>
    <lineage>
        <taxon>Bacteria</taxon>
        <taxon>Pseudomonadati</taxon>
        <taxon>Pseudomonadota</taxon>
        <taxon>Gammaproteobacteria</taxon>
        <taxon>Alteromonadales</taxon>
        <taxon>Shewanellaceae</taxon>
        <taxon>Shewanella</taxon>
    </lineage>
</organism>
<proteinExistence type="predicted"/>
<feature type="domain" description="Histidine kinase" evidence="5">
    <location>
        <begin position="207"/>
        <end position="438"/>
    </location>
</feature>
<keyword evidence="4" id="KW-0175">Coiled coil</keyword>
<evidence type="ECO:0000313" key="7">
    <source>
        <dbReference type="Proteomes" id="UP001195903"/>
    </source>
</evidence>
<evidence type="ECO:0000313" key="6">
    <source>
        <dbReference type="EMBL" id="MBT1445797.1"/>
    </source>
</evidence>
<keyword evidence="6" id="KW-0418">Kinase</keyword>
<feature type="coiled-coil region" evidence="4">
    <location>
        <begin position="146"/>
        <end position="198"/>
    </location>
</feature>
<comment type="caution">
    <text evidence="6">The sequence shown here is derived from an EMBL/GenBank/DDBJ whole genome shotgun (WGS) entry which is preliminary data.</text>
</comment>
<sequence length="442" mass="49083">MEQLLANIIEKVSNTRGEAFFQSITLALHQTIGADYTFVATLDKTQYCSNTIALVADGKLVDNISYSLTHTPCANAADDSVCCYRDNVCASFPDDLLLVEMGIEGYLGTPLHDLKGEVMGIIVALYKRPIENDAFVLDLFKLFSGRIEAELDRLAHERRLEEANQLLETKVAQRTAHLDDAINKLKEAQQRLVESEKMAAMGNMVAGLAHEVNTPLGVAITSQSVLKEHHKLLADRYQKGELTSDDLEEYLSLSASAMTLMEVNLQRAAELVESFKRTAADQHCSEHEVINIAQYYHQIVTAMQPLLKSVQAKVQIDIPADWNLSTIPGVHSQTLINLLSNSVMHGFDAGQDNRIDIKGELRPNGEFCIHYRDNGKGLTEEARKRIFEPFFTTARNQGGIGLGMNIVFNLVNQKLEGSITLPDTEEGFALDMLFRAKSPETL</sequence>
<dbReference type="PRINTS" id="PR00344">
    <property type="entry name" value="BCTRLSENSOR"/>
</dbReference>
<dbReference type="EMBL" id="JAHEPS010000006">
    <property type="protein sequence ID" value="MBT1445797.1"/>
    <property type="molecule type" value="Genomic_DNA"/>
</dbReference>
<protein>
    <recommendedName>
        <fullName evidence="2">histidine kinase</fullName>
        <ecNumber evidence="2">2.7.13.3</ecNumber>
    </recommendedName>
</protein>